<organism evidence="1">
    <name type="scientific">Podoviridae sp. ctLPy3</name>
    <dbReference type="NCBI Taxonomy" id="2825244"/>
    <lineage>
        <taxon>Viruses</taxon>
        <taxon>Duplodnaviria</taxon>
        <taxon>Heunggongvirae</taxon>
        <taxon>Uroviricota</taxon>
        <taxon>Caudoviricetes</taxon>
    </lineage>
</organism>
<dbReference type="EMBL" id="BK016155">
    <property type="protein sequence ID" value="DAF98767.1"/>
    <property type="molecule type" value="Genomic_DNA"/>
</dbReference>
<name>A0A8S5UW99_9CAUD</name>
<protein>
    <submittedName>
        <fullName evidence="1">Uncharacterized protein</fullName>
    </submittedName>
</protein>
<proteinExistence type="predicted"/>
<evidence type="ECO:0000313" key="1">
    <source>
        <dbReference type="EMBL" id="DAF98767.1"/>
    </source>
</evidence>
<sequence length="29" mass="3359">MVYMIVRTLKPCTPIRFSLTAISAYELKL</sequence>
<reference evidence="1" key="1">
    <citation type="journal article" date="2021" name="Proc. Natl. Acad. Sci. U.S.A.">
        <title>A Catalog of Tens of Thousands of Viruses from Human Metagenomes Reveals Hidden Associations with Chronic Diseases.</title>
        <authorList>
            <person name="Tisza M.J."/>
            <person name="Buck C.B."/>
        </authorList>
    </citation>
    <scope>NUCLEOTIDE SEQUENCE</scope>
    <source>
        <strain evidence="1">CtLPy3</strain>
    </source>
</reference>
<accession>A0A8S5UW99</accession>